<dbReference type="EMBL" id="CM000761">
    <property type="protein sequence ID" value="OQU89304.1"/>
    <property type="molecule type" value="Genomic_DNA"/>
</dbReference>
<keyword evidence="3" id="KW-1185">Reference proteome</keyword>
<protein>
    <submittedName>
        <fullName evidence="2">Uncharacterized protein</fullName>
    </submittedName>
</protein>
<evidence type="ECO:0000256" key="1">
    <source>
        <dbReference type="SAM" id="MobiDB-lite"/>
    </source>
</evidence>
<reference evidence="2 3" key="1">
    <citation type="journal article" date="2009" name="Nature">
        <title>The Sorghum bicolor genome and the diversification of grasses.</title>
        <authorList>
            <person name="Paterson A.H."/>
            <person name="Bowers J.E."/>
            <person name="Bruggmann R."/>
            <person name="Dubchak I."/>
            <person name="Grimwood J."/>
            <person name="Gundlach H."/>
            <person name="Haberer G."/>
            <person name="Hellsten U."/>
            <person name="Mitros T."/>
            <person name="Poliakov A."/>
            <person name="Schmutz J."/>
            <person name="Spannagl M."/>
            <person name="Tang H."/>
            <person name="Wang X."/>
            <person name="Wicker T."/>
            <person name="Bharti A.K."/>
            <person name="Chapman J."/>
            <person name="Feltus F.A."/>
            <person name="Gowik U."/>
            <person name="Grigoriev I.V."/>
            <person name="Lyons E."/>
            <person name="Maher C.A."/>
            <person name="Martis M."/>
            <person name="Narechania A."/>
            <person name="Otillar R.P."/>
            <person name="Penning B.W."/>
            <person name="Salamov A.A."/>
            <person name="Wang Y."/>
            <person name="Zhang L."/>
            <person name="Carpita N.C."/>
            <person name="Freeling M."/>
            <person name="Gingle A.R."/>
            <person name="Hash C.T."/>
            <person name="Keller B."/>
            <person name="Klein P."/>
            <person name="Kresovich S."/>
            <person name="McCann M.C."/>
            <person name="Ming R."/>
            <person name="Peterson D.G."/>
            <person name="Mehboob-ur-Rahman"/>
            <person name="Ware D."/>
            <person name="Westhoff P."/>
            <person name="Mayer K.F."/>
            <person name="Messing J."/>
            <person name="Rokhsar D.S."/>
        </authorList>
    </citation>
    <scope>NUCLEOTIDE SEQUENCE [LARGE SCALE GENOMIC DNA]</scope>
    <source>
        <strain evidence="3">cv. BTx623</strain>
    </source>
</reference>
<dbReference type="InParanoid" id="A0A1W0W4G8"/>
<dbReference type="Gramene" id="OQU89304">
    <property type="protein sequence ID" value="OQU89304"/>
    <property type="gene ID" value="SORBI_3002G170860"/>
</dbReference>
<sequence>MIRKTNNIKGCIDVPMVFYLDHIKRQDGTAVNPYLFPRIRQYASPELIKELTKHIGDSTPGEYETLELLNSKDTCYGNMDSLIEDVLPPDNVAEPVPTDENNMVVSQHNVEEPHASQQNEQR</sequence>
<dbReference type="Proteomes" id="UP000000768">
    <property type="component" value="Chromosome 2"/>
</dbReference>
<name>A0A1W0W4G8_SORBI</name>
<dbReference type="AlphaFoldDB" id="A0A1W0W4G8"/>
<feature type="compositionally biased region" description="Polar residues" evidence="1">
    <location>
        <begin position="99"/>
        <end position="108"/>
    </location>
</feature>
<proteinExistence type="predicted"/>
<gene>
    <name evidence="2" type="ORF">SORBI_3002G170860</name>
</gene>
<reference evidence="3" key="2">
    <citation type="journal article" date="2018" name="Plant J.">
        <title>The Sorghum bicolor reference genome: improved assembly, gene annotations, a transcriptome atlas, and signatures of genome organization.</title>
        <authorList>
            <person name="McCormick R.F."/>
            <person name="Truong S.K."/>
            <person name="Sreedasyam A."/>
            <person name="Jenkins J."/>
            <person name="Shu S."/>
            <person name="Sims D."/>
            <person name="Kennedy M."/>
            <person name="Amirebrahimi M."/>
            <person name="Weers B.D."/>
            <person name="McKinley B."/>
            <person name="Mattison A."/>
            <person name="Morishige D.T."/>
            <person name="Grimwood J."/>
            <person name="Schmutz J."/>
            <person name="Mullet J.E."/>
        </authorList>
    </citation>
    <scope>NUCLEOTIDE SEQUENCE [LARGE SCALE GENOMIC DNA]</scope>
    <source>
        <strain evidence="3">cv. BTx623</strain>
    </source>
</reference>
<accession>A0A1W0W4G8</accession>
<evidence type="ECO:0000313" key="3">
    <source>
        <dbReference type="Proteomes" id="UP000000768"/>
    </source>
</evidence>
<evidence type="ECO:0000313" key="2">
    <source>
        <dbReference type="EMBL" id="OQU89304.1"/>
    </source>
</evidence>
<organism evidence="2 3">
    <name type="scientific">Sorghum bicolor</name>
    <name type="common">Sorghum</name>
    <name type="synonym">Sorghum vulgare</name>
    <dbReference type="NCBI Taxonomy" id="4558"/>
    <lineage>
        <taxon>Eukaryota</taxon>
        <taxon>Viridiplantae</taxon>
        <taxon>Streptophyta</taxon>
        <taxon>Embryophyta</taxon>
        <taxon>Tracheophyta</taxon>
        <taxon>Spermatophyta</taxon>
        <taxon>Magnoliopsida</taxon>
        <taxon>Liliopsida</taxon>
        <taxon>Poales</taxon>
        <taxon>Poaceae</taxon>
        <taxon>PACMAD clade</taxon>
        <taxon>Panicoideae</taxon>
        <taxon>Andropogonodae</taxon>
        <taxon>Andropogoneae</taxon>
        <taxon>Sorghinae</taxon>
        <taxon>Sorghum</taxon>
    </lineage>
</organism>
<feature type="region of interest" description="Disordered" evidence="1">
    <location>
        <begin position="87"/>
        <end position="122"/>
    </location>
</feature>